<dbReference type="PANTHER" id="PTHR43543:SF1">
    <property type="entry name" value="MALONIC SEMIALDEHYDE REDUCTASE RUTE-RELATED"/>
    <property type="match status" value="1"/>
</dbReference>
<evidence type="ECO:0000313" key="8">
    <source>
        <dbReference type="Proteomes" id="UP000295023"/>
    </source>
</evidence>
<reference evidence="7 8" key="1">
    <citation type="submission" date="2019-03" db="EMBL/GenBank/DDBJ databases">
        <title>Paracraurococcus aquatilis NE82 genome sequence.</title>
        <authorList>
            <person name="Zhao Y."/>
            <person name="Du Z."/>
        </authorList>
    </citation>
    <scope>NUCLEOTIDE SEQUENCE [LARGE SCALE GENOMIC DNA]</scope>
    <source>
        <strain evidence="7 8">NE82</strain>
    </source>
</reference>
<comment type="similarity">
    <text evidence="5">Belongs to the nitroreductase family. HadB/RutE subfamily.</text>
</comment>
<dbReference type="RefSeq" id="WP_132292619.1">
    <property type="nucleotide sequence ID" value="NZ_SKBM01000019.1"/>
</dbReference>
<gene>
    <name evidence="7" type="ORF">EXY23_18125</name>
</gene>
<dbReference type="InterPro" id="IPR029479">
    <property type="entry name" value="Nitroreductase"/>
</dbReference>
<dbReference type="EMBL" id="SKBM01000019">
    <property type="protein sequence ID" value="TCZ57253.1"/>
    <property type="molecule type" value="Genomic_DNA"/>
</dbReference>
<organism evidence="7 8">
    <name type="scientific">Roseicella aquatilis</name>
    <dbReference type="NCBI Taxonomy" id="2527868"/>
    <lineage>
        <taxon>Bacteria</taxon>
        <taxon>Pseudomonadati</taxon>
        <taxon>Pseudomonadota</taxon>
        <taxon>Alphaproteobacteria</taxon>
        <taxon>Acetobacterales</taxon>
        <taxon>Roseomonadaceae</taxon>
        <taxon>Roseicella</taxon>
    </lineage>
</organism>
<dbReference type="HAMAP" id="MF_01204">
    <property type="entry name" value="Oxidoreductase_RutE_HadB"/>
    <property type="match status" value="1"/>
</dbReference>
<comment type="caution">
    <text evidence="7">The sequence shown here is derived from an EMBL/GenBank/DDBJ whole genome shotgun (WGS) entry which is preliminary data.</text>
</comment>
<evidence type="ECO:0000259" key="6">
    <source>
        <dbReference type="Pfam" id="PF00881"/>
    </source>
</evidence>
<dbReference type="CDD" id="cd02148">
    <property type="entry name" value="RutE-like"/>
    <property type="match status" value="1"/>
</dbReference>
<evidence type="ECO:0000313" key="7">
    <source>
        <dbReference type="EMBL" id="TCZ57253.1"/>
    </source>
</evidence>
<comment type="cofactor">
    <cofactor evidence="5">
        <name>FMN</name>
        <dbReference type="ChEBI" id="CHEBI:58210"/>
    </cofactor>
</comment>
<dbReference type="Pfam" id="PF00881">
    <property type="entry name" value="Nitroreductase"/>
    <property type="match status" value="1"/>
</dbReference>
<dbReference type="SUPFAM" id="SSF55469">
    <property type="entry name" value="FMN-dependent nitroreductase-like"/>
    <property type="match status" value="1"/>
</dbReference>
<dbReference type="PANTHER" id="PTHR43543">
    <property type="entry name" value="MALONIC SEMIALDEHYDE REDUCTASE RUTE-RELATED"/>
    <property type="match status" value="1"/>
</dbReference>
<dbReference type="GO" id="GO:0016491">
    <property type="term" value="F:oxidoreductase activity"/>
    <property type="evidence" value="ECO:0007669"/>
    <property type="project" value="UniProtKB-UniRule"/>
</dbReference>
<evidence type="ECO:0000256" key="3">
    <source>
        <dbReference type="ARBA" id="ARBA00022857"/>
    </source>
</evidence>
<dbReference type="OrthoDB" id="9784375at2"/>
<dbReference type="EC" id="1.-.-.-" evidence="5"/>
<feature type="domain" description="Nitroreductase" evidence="6">
    <location>
        <begin position="20"/>
        <end position="177"/>
    </location>
</feature>
<dbReference type="Proteomes" id="UP000295023">
    <property type="component" value="Unassembled WGS sequence"/>
</dbReference>
<keyword evidence="4 5" id="KW-0560">Oxidoreductase</keyword>
<keyword evidence="5" id="KW-0520">NAD</keyword>
<evidence type="ECO:0000256" key="1">
    <source>
        <dbReference type="ARBA" id="ARBA00022630"/>
    </source>
</evidence>
<keyword evidence="1 5" id="KW-0285">Flavoprotein</keyword>
<proteinExistence type="inferred from homology"/>
<dbReference type="AlphaFoldDB" id="A0A4R4D9L2"/>
<dbReference type="InterPro" id="IPR050461">
    <property type="entry name" value="Nitroreductase_HadB/RutE"/>
</dbReference>
<keyword evidence="8" id="KW-1185">Reference proteome</keyword>
<dbReference type="NCBIfam" id="NF003768">
    <property type="entry name" value="PRK05365.1"/>
    <property type="match status" value="1"/>
</dbReference>
<name>A0A4R4D9L2_9PROT</name>
<keyword evidence="2 5" id="KW-0288">FMN</keyword>
<dbReference type="InterPro" id="IPR023936">
    <property type="entry name" value="RutE-like"/>
</dbReference>
<dbReference type="Gene3D" id="3.40.109.10">
    <property type="entry name" value="NADH Oxidase"/>
    <property type="match status" value="1"/>
</dbReference>
<protein>
    <recommendedName>
        <fullName evidence="5">Putative NADH dehydrogenase/NAD(P)H nitroreductase EXY23_18125</fullName>
        <ecNumber evidence="5">1.-.-.-</ecNumber>
    </recommendedName>
</protein>
<accession>A0A4R4D9L2</accession>
<evidence type="ECO:0000256" key="5">
    <source>
        <dbReference type="HAMAP-Rule" id="MF_01204"/>
    </source>
</evidence>
<dbReference type="InterPro" id="IPR000415">
    <property type="entry name" value="Nitroreductase-like"/>
</dbReference>
<keyword evidence="3 5" id="KW-0521">NADP</keyword>
<sequence length="198" mass="21915">MTTDPHMLDDAARDLLFRAARTHYAWQDRPVPDTRLEELYDLLKWGPTSANCCPARFVFIRTLEGKEKLKPALSPGNVETTMTAPVTCIVAHDRHFFDRLPRLFPQAEVAGWFAGNEALARETAFRNGTLQGAYLILAARAVGLDAGPMSGFDNARVDQAFFAGTDWTSNFLVNLGYGTPGVPPRGPRLGFDEACRLE</sequence>
<evidence type="ECO:0000256" key="2">
    <source>
        <dbReference type="ARBA" id="ARBA00022643"/>
    </source>
</evidence>
<evidence type="ECO:0000256" key="4">
    <source>
        <dbReference type="ARBA" id="ARBA00023002"/>
    </source>
</evidence>